<dbReference type="SUPFAM" id="SSF56003">
    <property type="entry name" value="Molybdenum cofactor-binding domain"/>
    <property type="match status" value="2"/>
</dbReference>
<name>A0A419RVK8_9SPHN</name>
<dbReference type="InterPro" id="IPR006311">
    <property type="entry name" value="TAT_signal"/>
</dbReference>
<dbReference type="InterPro" id="IPR000674">
    <property type="entry name" value="Ald_Oxase/Xan_DH_a/b"/>
</dbReference>
<sequence>MNVSRRGLLAGAAVGGGIVIAWALMPRAFEEPLEPAPGEIAFDAWLKIASDGVVTVAVPQLEMGQGVTTLLPQIVAMELGADWRQVAVEPAPVSGAYANIPLAAQWHRLWRPLIPALADEPDDLLLRRWAQDNRFTATAGGTTLAAYEQACREAGASARAMLSMAAAERWDVPWEQCRAENGFIYHDGERASFGELALEAAAFDPPDPPPLRPDPPADTVPAIAAEAAEVRLIEWPRLDLPSKVDGSHIFAGDVRLPDMVFAAIRHGPHAKSELLDFDASLASGQRGIIQLVRSKRWLAAVAENWWAAEEALRKIAPRFAIDRPVDSAAIADALDEAVRRGAAQTIESRGTGDVDYDPNFALRYDIAPALHATLETTTATARFADGTLEMWLPTQTPEAARVAAARAVGIAPADVVLYPVGAGGSFDRRLDNQVAIEAAVIAQEVGRPVQLMWSRWQEHVASYPRAPVAALVGAELNQEGAIAAMRARIACPPTMREFGLRLFENMADWATVGEVGNEADPFAVEGFAQSYAIPDMAVQHVPVPLALPTARMRGGAHGYTCFIRESFVDEVALRNGREPLSYRIAMLGQDAPMVDLLQRAGRLAGWDGGAQGSGQGLACHRMDALGATGRIACVAEASAGEGGVRVRRLFAAVDIGRVVNRDIALQQIEGGMIFALGQALGGATGYMEGLPTVQRLGALTLPTLADAPEIVIELVESTNEPFDPGEIGVPAVAPAIANAFFSATGRRLRRLPLLSAPA</sequence>
<dbReference type="PANTHER" id="PTHR47495">
    <property type="entry name" value="ALDEHYDE DEHYDROGENASE"/>
    <property type="match status" value="1"/>
</dbReference>
<dbReference type="RefSeq" id="WP_120048807.1">
    <property type="nucleotide sequence ID" value="NZ_RAHX01000001.1"/>
</dbReference>
<evidence type="ECO:0000313" key="4">
    <source>
        <dbReference type="Proteomes" id="UP000285232"/>
    </source>
</evidence>
<feature type="transmembrane region" description="Helical" evidence="1">
    <location>
        <begin position="7"/>
        <end position="25"/>
    </location>
</feature>
<dbReference type="Pfam" id="PF02738">
    <property type="entry name" value="MoCoBD_1"/>
    <property type="match status" value="1"/>
</dbReference>
<dbReference type="OrthoDB" id="9767994at2"/>
<dbReference type="PROSITE" id="PS51318">
    <property type="entry name" value="TAT"/>
    <property type="match status" value="1"/>
</dbReference>
<keyword evidence="1" id="KW-0472">Membrane</keyword>
<dbReference type="InterPro" id="IPR052516">
    <property type="entry name" value="N-heterocyclic_Hydroxylase"/>
</dbReference>
<dbReference type="InterPro" id="IPR012368">
    <property type="entry name" value="OxRdtase_Mopterin-bd_su_IorB"/>
</dbReference>
<dbReference type="GO" id="GO:0016491">
    <property type="term" value="F:oxidoreductase activity"/>
    <property type="evidence" value="ECO:0007669"/>
    <property type="project" value="InterPro"/>
</dbReference>
<keyword evidence="1" id="KW-0812">Transmembrane</keyword>
<dbReference type="Pfam" id="PF20256">
    <property type="entry name" value="MoCoBD_2"/>
    <property type="match status" value="2"/>
</dbReference>
<proteinExistence type="predicted"/>
<dbReference type="Gene3D" id="3.30.365.10">
    <property type="entry name" value="Aldehyde oxidase/xanthine dehydrogenase, molybdopterin binding domain"/>
    <property type="match status" value="4"/>
</dbReference>
<protein>
    <submittedName>
        <fullName evidence="3">Xanthine dehydrogenase family protein molybdopterin-binding subunit</fullName>
    </submittedName>
</protein>
<accession>A0A419RVK8</accession>
<dbReference type="Proteomes" id="UP000285232">
    <property type="component" value="Unassembled WGS sequence"/>
</dbReference>
<keyword evidence="1" id="KW-1133">Transmembrane helix</keyword>
<dbReference type="Gene3D" id="3.90.1170.50">
    <property type="entry name" value="Aldehyde oxidase/xanthine dehydrogenase, a/b hammerhead"/>
    <property type="match status" value="1"/>
</dbReference>
<dbReference type="AlphaFoldDB" id="A0A419RVK8"/>
<dbReference type="InterPro" id="IPR046867">
    <property type="entry name" value="AldOxase/xan_DH_MoCoBD2"/>
</dbReference>
<dbReference type="InterPro" id="IPR037165">
    <property type="entry name" value="AldOxase/xan_DH_Mopterin-bd_sf"/>
</dbReference>
<keyword evidence="4" id="KW-1185">Reference proteome</keyword>
<gene>
    <name evidence="3" type="ORF">D6201_10920</name>
</gene>
<dbReference type="EMBL" id="RAHX01000001">
    <property type="protein sequence ID" value="RJY09797.1"/>
    <property type="molecule type" value="Genomic_DNA"/>
</dbReference>
<dbReference type="PIRSF" id="PIRSF036389">
    <property type="entry name" value="IOR_B"/>
    <property type="match status" value="1"/>
</dbReference>
<feature type="domain" description="Aldehyde oxidase/xanthine dehydrogenase a/b hammerhead" evidence="2">
    <location>
        <begin position="245"/>
        <end position="323"/>
    </location>
</feature>
<dbReference type="PANTHER" id="PTHR47495:SF1">
    <property type="entry name" value="BLL3820 PROTEIN"/>
    <property type="match status" value="1"/>
</dbReference>
<dbReference type="SMART" id="SM01008">
    <property type="entry name" value="Ald_Xan_dh_C"/>
    <property type="match status" value="1"/>
</dbReference>
<evidence type="ECO:0000313" key="3">
    <source>
        <dbReference type="EMBL" id="RJY09797.1"/>
    </source>
</evidence>
<organism evidence="3 4">
    <name type="scientific">Aurantiacibacter aquimixticola</name>
    <dbReference type="NCBI Taxonomy" id="1958945"/>
    <lineage>
        <taxon>Bacteria</taxon>
        <taxon>Pseudomonadati</taxon>
        <taxon>Pseudomonadota</taxon>
        <taxon>Alphaproteobacteria</taxon>
        <taxon>Sphingomonadales</taxon>
        <taxon>Erythrobacteraceae</taxon>
        <taxon>Aurantiacibacter</taxon>
    </lineage>
</organism>
<comment type="caution">
    <text evidence="3">The sequence shown here is derived from an EMBL/GenBank/DDBJ whole genome shotgun (WGS) entry which is preliminary data.</text>
</comment>
<dbReference type="InterPro" id="IPR008274">
    <property type="entry name" value="AldOxase/xan_DH_MoCoBD1"/>
</dbReference>
<reference evidence="3 4" key="1">
    <citation type="journal article" date="2017" name="Int. J. Syst. Evol. Microbiol.">
        <title>Erythrobacter aquimixticola sp. nov., isolated from the junction between the ocean and a freshwater spring.</title>
        <authorList>
            <person name="Park S."/>
            <person name="Jung Y.T."/>
            <person name="Choi S.J."/>
            <person name="Yoon J.H."/>
        </authorList>
    </citation>
    <scope>NUCLEOTIDE SEQUENCE [LARGE SCALE GENOMIC DNA]</scope>
    <source>
        <strain evidence="3 4">JSSK-14</strain>
    </source>
</reference>
<evidence type="ECO:0000259" key="2">
    <source>
        <dbReference type="SMART" id="SM01008"/>
    </source>
</evidence>
<evidence type="ECO:0000256" key="1">
    <source>
        <dbReference type="SAM" id="Phobius"/>
    </source>
</evidence>